<dbReference type="KEGG" id="cpyr:CYJ47_10190"/>
<dbReference type="Pfam" id="PF20058">
    <property type="entry name" value="DUF6457"/>
    <property type="match status" value="1"/>
</dbReference>
<feature type="domain" description="DUF6457" evidence="1">
    <location>
        <begin position="4"/>
        <end position="79"/>
    </location>
</feature>
<evidence type="ECO:0000259" key="1">
    <source>
        <dbReference type="Pfam" id="PF20058"/>
    </source>
</evidence>
<dbReference type="AlphaFoldDB" id="A0AAF0YQM5"/>
<sequence>MGDFEKWLHEASEAIGVDYEVLEPRINDLLDLTKHVAHGPSRPAAPLTAFLVGVSAGKASGSDEDMSAKALESIKSLVSIIEEKFPSSEE</sequence>
<gene>
    <name evidence="2" type="ORF">CYJ47_10190</name>
</gene>
<dbReference type="Proteomes" id="UP000234560">
    <property type="component" value="Chromosome"/>
</dbReference>
<dbReference type="RefSeq" id="WP_101677727.1">
    <property type="nucleotide sequence ID" value="NZ_CP136958.1"/>
</dbReference>
<evidence type="ECO:0000313" key="2">
    <source>
        <dbReference type="EMBL" id="WOT01630.1"/>
    </source>
</evidence>
<dbReference type="InterPro" id="IPR045598">
    <property type="entry name" value="DUF6457"/>
</dbReference>
<reference evidence="2" key="1">
    <citation type="submission" date="2017-12" db="EMBL/GenBank/DDBJ databases">
        <authorList>
            <person name="Thomas-White K."/>
            <person name="Wolfe A.J."/>
        </authorList>
    </citation>
    <scope>NUCLEOTIDE SEQUENCE</scope>
    <source>
        <strain evidence="2">UMB0763</strain>
    </source>
</reference>
<proteinExistence type="predicted"/>
<protein>
    <submittedName>
        <fullName evidence="2">DUF6457 domain-containing protein</fullName>
    </submittedName>
</protein>
<reference evidence="2" key="2">
    <citation type="submission" date="2023-10" db="EMBL/GenBank/DDBJ databases">
        <authorList>
            <person name="Choi B."/>
        </authorList>
    </citation>
    <scope>NUCLEOTIDE SEQUENCE</scope>
    <source>
        <strain evidence="2">UMB0763</strain>
    </source>
</reference>
<accession>A0AAF0YQM5</accession>
<name>A0AAF0YQM5_9CORY</name>
<organism evidence="2 3">
    <name type="scientific">Corynebacterium pyruviciproducens</name>
    <dbReference type="NCBI Taxonomy" id="598660"/>
    <lineage>
        <taxon>Bacteria</taxon>
        <taxon>Bacillati</taxon>
        <taxon>Actinomycetota</taxon>
        <taxon>Actinomycetes</taxon>
        <taxon>Mycobacteriales</taxon>
        <taxon>Corynebacteriaceae</taxon>
        <taxon>Corynebacterium</taxon>
    </lineage>
</organism>
<dbReference type="EMBL" id="CP136958">
    <property type="protein sequence ID" value="WOT01630.1"/>
    <property type="molecule type" value="Genomic_DNA"/>
</dbReference>
<evidence type="ECO:0000313" key="3">
    <source>
        <dbReference type="Proteomes" id="UP000234560"/>
    </source>
</evidence>